<proteinExistence type="predicted"/>
<accession>A0A0V1JBK9</accession>
<gene>
    <name evidence="1" type="ORF">T4C_8377</name>
</gene>
<protein>
    <submittedName>
        <fullName evidence="1">Uncharacterized protein</fullName>
    </submittedName>
</protein>
<dbReference type="EMBL" id="JYDV01000111">
    <property type="protein sequence ID" value="KRZ32353.1"/>
    <property type="molecule type" value="Genomic_DNA"/>
</dbReference>
<comment type="caution">
    <text evidence="1">The sequence shown here is derived from an EMBL/GenBank/DDBJ whole genome shotgun (WGS) entry which is preliminary data.</text>
</comment>
<dbReference type="Proteomes" id="UP000054826">
    <property type="component" value="Unassembled WGS sequence"/>
</dbReference>
<organism evidence="1 2">
    <name type="scientific">Trichinella pseudospiralis</name>
    <name type="common">Parasitic roundworm</name>
    <dbReference type="NCBI Taxonomy" id="6337"/>
    <lineage>
        <taxon>Eukaryota</taxon>
        <taxon>Metazoa</taxon>
        <taxon>Ecdysozoa</taxon>
        <taxon>Nematoda</taxon>
        <taxon>Enoplea</taxon>
        <taxon>Dorylaimia</taxon>
        <taxon>Trichinellida</taxon>
        <taxon>Trichinellidae</taxon>
        <taxon>Trichinella</taxon>
    </lineage>
</organism>
<reference evidence="1 2" key="1">
    <citation type="submission" date="2015-01" db="EMBL/GenBank/DDBJ databases">
        <title>Evolution of Trichinella species and genotypes.</title>
        <authorList>
            <person name="Korhonen P.K."/>
            <person name="Edoardo P."/>
            <person name="Giuseppe L.R."/>
            <person name="Gasser R.B."/>
        </authorList>
    </citation>
    <scope>NUCLEOTIDE SEQUENCE [LARGE SCALE GENOMIC DNA]</scope>
    <source>
        <strain evidence="1">ISS176</strain>
    </source>
</reference>
<sequence length="64" mass="7146">MWTWSCSADCLRQAIVIKRTALNRVIQQNNPSSGQWLGGQAPGLIASSRPPDTFKYKIDVKNEV</sequence>
<evidence type="ECO:0000313" key="1">
    <source>
        <dbReference type="EMBL" id="KRZ32353.1"/>
    </source>
</evidence>
<dbReference type="AlphaFoldDB" id="A0A0V1JBK9"/>
<name>A0A0V1JBK9_TRIPS</name>
<evidence type="ECO:0000313" key="2">
    <source>
        <dbReference type="Proteomes" id="UP000054826"/>
    </source>
</evidence>